<organism evidence="5 6">
    <name type="scientific">Larkinella arboricola</name>
    <dbReference type="NCBI Taxonomy" id="643671"/>
    <lineage>
        <taxon>Bacteria</taxon>
        <taxon>Pseudomonadati</taxon>
        <taxon>Bacteroidota</taxon>
        <taxon>Cytophagia</taxon>
        <taxon>Cytophagales</taxon>
        <taxon>Spirosomataceae</taxon>
        <taxon>Larkinella</taxon>
    </lineage>
</organism>
<dbReference type="Proteomes" id="UP000248790">
    <property type="component" value="Unassembled WGS sequence"/>
</dbReference>
<evidence type="ECO:0000313" key="5">
    <source>
        <dbReference type="EMBL" id="RAK03130.1"/>
    </source>
</evidence>
<reference evidence="5 6" key="1">
    <citation type="submission" date="2018-06" db="EMBL/GenBank/DDBJ databases">
        <title>Genomic Encyclopedia of Archaeal and Bacterial Type Strains, Phase II (KMG-II): from individual species to whole genera.</title>
        <authorList>
            <person name="Goeker M."/>
        </authorList>
    </citation>
    <scope>NUCLEOTIDE SEQUENCE [LARGE SCALE GENOMIC DNA]</scope>
    <source>
        <strain evidence="5 6">DSM 21851</strain>
    </source>
</reference>
<keyword evidence="3" id="KW-0378">Hydrolase</keyword>
<dbReference type="EMBL" id="QLMC01000001">
    <property type="protein sequence ID" value="RAK03130.1"/>
    <property type="molecule type" value="Genomic_DNA"/>
</dbReference>
<name>A0A327X7L5_LARAB</name>
<comment type="catalytic activity">
    <reaction evidence="4">
        <text>O-phospho-L-tyrosyl-[protein] + H2O = L-tyrosyl-[protein] + phosphate</text>
        <dbReference type="Rhea" id="RHEA:10684"/>
        <dbReference type="Rhea" id="RHEA-COMP:10136"/>
        <dbReference type="Rhea" id="RHEA-COMP:20101"/>
        <dbReference type="ChEBI" id="CHEBI:15377"/>
        <dbReference type="ChEBI" id="CHEBI:43474"/>
        <dbReference type="ChEBI" id="CHEBI:46858"/>
        <dbReference type="ChEBI" id="CHEBI:61978"/>
        <dbReference type="EC" id="3.1.3.48"/>
    </reaction>
</comment>
<sequence>MPFNFFLRAFAKPNKPASATLIPELYVDVHAQLLPGRQDGTDSVEHSMSLLRELSALGYRKVVATLHIMNGFYHNTIESISASSALLTHELQKSKIDIEVEVAAEYFVDINLLKILYTNADLLTFGKNNARYLLLDTSLVKRPYELDKVITALQQRNIIPVMAHPEQYIYLQKDPEAVQGLHEQGVKFQMNLLSLTGQPSRESRHLAEWMIDHRLVSFVGTDICHETQLPAIKEARKLPHFHKLLESGLLVNNSLV</sequence>
<dbReference type="PANTHER" id="PTHR39181">
    <property type="entry name" value="TYROSINE-PROTEIN PHOSPHATASE YWQE"/>
    <property type="match status" value="1"/>
</dbReference>
<evidence type="ECO:0000256" key="2">
    <source>
        <dbReference type="ARBA" id="ARBA00013064"/>
    </source>
</evidence>
<dbReference type="PANTHER" id="PTHR39181:SF1">
    <property type="entry name" value="TYROSINE-PROTEIN PHOSPHATASE YWQE"/>
    <property type="match status" value="1"/>
</dbReference>
<keyword evidence="6" id="KW-1185">Reference proteome</keyword>
<evidence type="ECO:0000256" key="4">
    <source>
        <dbReference type="ARBA" id="ARBA00051722"/>
    </source>
</evidence>
<dbReference type="EC" id="3.1.3.48" evidence="2"/>
<comment type="caution">
    <text evidence="5">The sequence shown here is derived from an EMBL/GenBank/DDBJ whole genome shotgun (WGS) entry which is preliminary data.</text>
</comment>
<accession>A0A327X7L5</accession>
<evidence type="ECO:0000256" key="3">
    <source>
        <dbReference type="ARBA" id="ARBA00022801"/>
    </source>
</evidence>
<dbReference type="GO" id="GO:0030145">
    <property type="term" value="F:manganese ion binding"/>
    <property type="evidence" value="ECO:0007669"/>
    <property type="project" value="InterPro"/>
</dbReference>
<comment type="similarity">
    <text evidence="1">Belongs to the metallo-dependent hydrolases superfamily. CpsB/CapC family.</text>
</comment>
<dbReference type="RefSeq" id="WP_111627268.1">
    <property type="nucleotide sequence ID" value="NZ_QLMC01000001.1"/>
</dbReference>
<dbReference type="InterPro" id="IPR016667">
    <property type="entry name" value="Caps_polysacc_synth_CpsB/CapC"/>
</dbReference>
<protein>
    <recommendedName>
        <fullName evidence="2">protein-tyrosine-phosphatase</fullName>
        <ecNumber evidence="2">3.1.3.48</ecNumber>
    </recommendedName>
</protein>
<gene>
    <name evidence="5" type="ORF">LX87_01252</name>
</gene>
<dbReference type="SUPFAM" id="SSF89550">
    <property type="entry name" value="PHP domain-like"/>
    <property type="match status" value="1"/>
</dbReference>
<evidence type="ECO:0000313" key="6">
    <source>
        <dbReference type="Proteomes" id="UP000248790"/>
    </source>
</evidence>
<dbReference type="AlphaFoldDB" id="A0A327X7L5"/>
<dbReference type="Gene3D" id="3.20.20.140">
    <property type="entry name" value="Metal-dependent hydrolases"/>
    <property type="match status" value="1"/>
</dbReference>
<dbReference type="GO" id="GO:0004725">
    <property type="term" value="F:protein tyrosine phosphatase activity"/>
    <property type="evidence" value="ECO:0007669"/>
    <property type="project" value="UniProtKB-EC"/>
</dbReference>
<proteinExistence type="inferred from homology"/>
<dbReference type="Pfam" id="PF19567">
    <property type="entry name" value="CpsB_CapC"/>
    <property type="match status" value="1"/>
</dbReference>
<evidence type="ECO:0000256" key="1">
    <source>
        <dbReference type="ARBA" id="ARBA00005750"/>
    </source>
</evidence>
<dbReference type="OrthoDB" id="9788539at2"/>
<dbReference type="InterPro" id="IPR016195">
    <property type="entry name" value="Pol/histidinol_Pase-like"/>
</dbReference>